<proteinExistence type="predicted"/>
<sequence>MIVFLDSNVLIYLIEGDGHLAAKVKQAIISEFEACSDAVLALQRFDDS</sequence>
<dbReference type="HOGENOM" id="CLU_214783_0_0_10"/>
<reference evidence="2" key="1">
    <citation type="submission" date="2005-08" db="EMBL/GenBank/DDBJ databases">
        <title>Complete sequence of Pelodictyon luteolum DSM 273.</title>
        <authorList>
            <consortium name="US DOE Joint Genome Institute"/>
            <person name="Copeland A."/>
            <person name="Lucas S."/>
            <person name="Lapidus A."/>
            <person name="Barry K."/>
            <person name="Detter J.C."/>
            <person name="Glavina T."/>
            <person name="Hammon N."/>
            <person name="Israni S."/>
            <person name="Pitluck S."/>
            <person name="Bryant D."/>
            <person name="Schmutz J."/>
            <person name="Larimer F."/>
            <person name="Land M."/>
            <person name="Kyrpides N."/>
            <person name="Ivanova N."/>
            <person name="Richardson P."/>
        </authorList>
    </citation>
    <scope>NUCLEOTIDE SEQUENCE [LARGE SCALE GENOMIC DNA]</scope>
    <source>
        <strain evidence="2">DSM 273 / BCRC 81028 / 2530</strain>
    </source>
</reference>
<keyword evidence="2" id="KW-1185">Reference proteome</keyword>
<name>Q3B1Q9_CHLL3</name>
<evidence type="ECO:0000313" key="1">
    <source>
        <dbReference type="EMBL" id="ABB24722.1"/>
    </source>
</evidence>
<gene>
    <name evidence="1" type="ordered locus">Plut_1874</name>
</gene>
<organism evidence="1 2">
    <name type="scientific">Chlorobium luteolum (strain DSM 273 / BCRC 81028 / 2530)</name>
    <name type="common">Pelodictyon luteolum</name>
    <dbReference type="NCBI Taxonomy" id="319225"/>
    <lineage>
        <taxon>Bacteria</taxon>
        <taxon>Pseudomonadati</taxon>
        <taxon>Chlorobiota</taxon>
        <taxon>Chlorobiia</taxon>
        <taxon>Chlorobiales</taxon>
        <taxon>Chlorobiaceae</taxon>
        <taxon>Chlorobium/Pelodictyon group</taxon>
        <taxon>Pelodictyon</taxon>
    </lineage>
</organism>
<dbReference type="RefSeq" id="WP_011358592.1">
    <property type="nucleotide sequence ID" value="NC_007512.1"/>
</dbReference>
<protein>
    <recommendedName>
        <fullName evidence="3">PIN domain-containing protein</fullName>
    </recommendedName>
</protein>
<evidence type="ECO:0008006" key="3">
    <source>
        <dbReference type="Google" id="ProtNLM"/>
    </source>
</evidence>
<dbReference type="OrthoDB" id="5082781at2"/>
<dbReference type="KEGG" id="plt:Plut_1874"/>
<accession>Q3B1Q9</accession>
<dbReference type="AlphaFoldDB" id="Q3B1Q9"/>
<dbReference type="EMBL" id="CP000096">
    <property type="protein sequence ID" value="ABB24722.1"/>
    <property type="molecule type" value="Genomic_DNA"/>
</dbReference>
<evidence type="ECO:0000313" key="2">
    <source>
        <dbReference type="Proteomes" id="UP000002709"/>
    </source>
</evidence>
<dbReference type="Proteomes" id="UP000002709">
    <property type="component" value="Chromosome"/>
</dbReference>